<protein>
    <recommendedName>
        <fullName evidence="5">Regulator RcnB of Ni and Co efflux</fullName>
    </recommendedName>
</protein>
<dbReference type="Gene3D" id="3.10.450.160">
    <property type="entry name" value="inner membrane protein cigr"/>
    <property type="match status" value="1"/>
</dbReference>
<evidence type="ECO:0000313" key="4">
    <source>
        <dbReference type="Proteomes" id="UP000319486"/>
    </source>
</evidence>
<evidence type="ECO:0000256" key="1">
    <source>
        <dbReference type="SAM" id="MobiDB-lite"/>
    </source>
</evidence>
<dbReference type="Pfam" id="PF11776">
    <property type="entry name" value="RcnB"/>
    <property type="match status" value="1"/>
</dbReference>
<comment type="caution">
    <text evidence="3">The sequence shown here is derived from an EMBL/GenBank/DDBJ whole genome shotgun (WGS) entry which is preliminary data.</text>
</comment>
<dbReference type="EMBL" id="RCZO01000002">
    <property type="protein sequence ID" value="TPG10669.1"/>
    <property type="molecule type" value="Genomic_DNA"/>
</dbReference>
<dbReference type="InterPro" id="IPR024572">
    <property type="entry name" value="RcnB"/>
</dbReference>
<organism evidence="3 4">
    <name type="scientific">Rhodanobacter glycinis</name>
    <dbReference type="NCBI Taxonomy" id="582702"/>
    <lineage>
        <taxon>Bacteria</taxon>
        <taxon>Pseudomonadati</taxon>
        <taxon>Pseudomonadota</taxon>
        <taxon>Gammaproteobacteria</taxon>
        <taxon>Lysobacterales</taxon>
        <taxon>Rhodanobacteraceae</taxon>
        <taxon>Rhodanobacter</taxon>
    </lineage>
</organism>
<dbReference type="Proteomes" id="UP000319486">
    <property type="component" value="Unassembled WGS sequence"/>
</dbReference>
<evidence type="ECO:0000256" key="2">
    <source>
        <dbReference type="SAM" id="SignalP"/>
    </source>
</evidence>
<dbReference type="RefSeq" id="WP_140650155.1">
    <property type="nucleotide sequence ID" value="NZ_RCZB01000001.1"/>
</dbReference>
<feature type="signal peptide" evidence="2">
    <location>
        <begin position="1"/>
        <end position="24"/>
    </location>
</feature>
<keyword evidence="4" id="KW-1185">Reference proteome</keyword>
<gene>
    <name evidence="3" type="ORF">EAH88_06195</name>
</gene>
<keyword evidence="2" id="KW-0732">Signal</keyword>
<sequence length="148" mass="17180">MHKQRRMWVVCGALLMFSVASAVAQPSAQDYRDQQQHQDQGKDQGNHGRNRGNRGQYQDRGNHDQNRGNRGHARNYRGMYDRGRHEGWYKRGGYVPREYRGGSYVVTDWRSHHLRQPPRGYRYVRSDNGDFLLVAITTGIIASILANH</sequence>
<accession>A0A502FNT4</accession>
<dbReference type="OrthoDB" id="6025819at2"/>
<proteinExistence type="predicted"/>
<feature type="chain" id="PRO_5030107418" description="Regulator RcnB of Ni and Co efflux" evidence="2">
    <location>
        <begin position="25"/>
        <end position="148"/>
    </location>
</feature>
<feature type="region of interest" description="Disordered" evidence="1">
    <location>
        <begin position="28"/>
        <end position="77"/>
    </location>
</feature>
<evidence type="ECO:0000313" key="3">
    <source>
        <dbReference type="EMBL" id="TPG10669.1"/>
    </source>
</evidence>
<dbReference type="AlphaFoldDB" id="A0A502FNT4"/>
<reference evidence="3 4" key="1">
    <citation type="journal article" date="2019" name="Environ. Microbiol.">
        <title>Species interactions and distinct microbial communities in high Arctic permafrost affected cryosols are associated with the CH4 and CO2 gas fluxes.</title>
        <authorList>
            <person name="Altshuler I."/>
            <person name="Hamel J."/>
            <person name="Turney S."/>
            <person name="Magnuson E."/>
            <person name="Levesque R."/>
            <person name="Greer C."/>
            <person name="Whyte L.G."/>
        </authorList>
    </citation>
    <scope>NUCLEOTIDE SEQUENCE [LARGE SCALE GENOMIC DNA]</scope>
    <source>
        <strain evidence="3 4">S13Y</strain>
    </source>
</reference>
<evidence type="ECO:0008006" key="5">
    <source>
        <dbReference type="Google" id="ProtNLM"/>
    </source>
</evidence>
<name>A0A502FNT4_9GAMM</name>
<feature type="compositionally biased region" description="Basic and acidic residues" evidence="1">
    <location>
        <begin position="30"/>
        <end position="46"/>
    </location>
</feature>